<evidence type="ECO:0000313" key="2">
    <source>
        <dbReference type="Proteomes" id="UP001497522"/>
    </source>
</evidence>
<keyword evidence="2" id="KW-1185">Reference proteome</keyword>
<gene>
    <name evidence="1" type="ORF">CSSPJE1EN2_LOCUS5437</name>
</gene>
<organism evidence="1 2">
    <name type="scientific">Sphagnum jensenii</name>
    <dbReference type="NCBI Taxonomy" id="128206"/>
    <lineage>
        <taxon>Eukaryota</taxon>
        <taxon>Viridiplantae</taxon>
        <taxon>Streptophyta</taxon>
        <taxon>Embryophyta</taxon>
        <taxon>Bryophyta</taxon>
        <taxon>Sphagnophytina</taxon>
        <taxon>Sphagnopsida</taxon>
        <taxon>Sphagnales</taxon>
        <taxon>Sphagnaceae</taxon>
        <taxon>Sphagnum</taxon>
    </lineage>
</organism>
<dbReference type="EMBL" id="OZ023714">
    <property type="protein sequence ID" value="CAK9862442.1"/>
    <property type="molecule type" value="Genomic_DNA"/>
</dbReference>
<protein>
    <submittedName>
        <fullName evidence="1">Uncharacterized protein</fullName>
    </submittedName>
</protein>
<reference evidence="1" key="1">
    <citation type="submission" date="2024-03" db="EMBL/GenBank/DDBJ databases">
        <authorList>
            <consortium name="ELIXIR-Norway"/>
            <consortium name="Elixir Norway"/>
        </authorList>
    </citation>
    <scope>NUCLEOTIDE SEQUENCE</scope>
</reference>
<accession>A0ABP1AJ64</accession>
<name>A0ABP1AJ64_9BRYO</name>
<dbReference type="Proteomes" id="UP001497522">
    <property type="component" value="Chromosome 13"/>
</dbReference>
<proteinExistence type="predicted"/>
<evidence type="ECO:0000313" key="1">
    <source>
        <dbReference type="EMBL" id="CAK9862442.1"/>
    </source>
</evidence>
<sequence length="66" mass="7529">MEMVFVSQAEFILYKLKECGKSKQSDMVDFLKEFDTLYHHDSGILFFSDMLLSQQSADAEQSAPTA</sequence>